<sequence length="157" mass="17854">MSHVEGDVVEYLSLENVMDTKQVTSYPIEFSNSLELSGVPSHKLRLKIGVPILLMRNLGALRLWNGTLLQIIHLGRNIIKREIVLIPRIPIIPTDLPFQFKIIQFPPKAAFAMTIKKKCFSHGELNVACSRVSNPQNLHILAQNDKTKNVVYRNLKF</sequence>
<protein>
    <submittedName>
        <fullName evidence="1">Uncharacterized protein</fullName>
    </submittedName>
</protein>
<evidence type="ECO:0000313" key="2">
    <source>
        <dbReference type="Proteomes" id="UP000824533"/>
    </source>
</evidence>
<organism evidence="1 2">
    <name type="scientific">Dendrolimus kikuchii</name>
    <dbReference type="NCBI Taxonomy" id="765133"/>
    <lineage>
        <taxon>Eukaryota</taxon>
        <taxon>Metazoa</taxon>
        <taxon>Ecdysozoa</taxon>
        <taxon>Arthropoda</taxon>
        <taxon>Hexapoda</taxon>
        <taxon>Insecta</taxon>
        <taxon>Pterygota</taxon>
        <taxon>Neoptera</taxon>
        <taxon>Endopterygota</taxon>
        <taxon>Lepidoptera</taxon>
        <taxon>Glossata</taxon>
        <taxon>Ditrysia</taxon>
        <taxon>Bombycoidea</taxon>
        <taxon>Lasiocampidae</taxon>
        <taxon>Dendrolimus</taxon>
    </lineage>
</organism>
<dbReference type="EMBL" id="CM034390">
    <property type="protein sequence ID" value="KAJ0182125.1"/>
    <property type="molecule type" value="Genomic_DNA"/>
</dbReference>
<reference evidence="1 2" key="1">
    <citation type="journal article" date="2021" name="Front. Genet.">
        <title>Chromosome-Level Genome Assembly Reveals Significant Gene Expansion in the Toll and IMD Signaling Pathways of Dendrolimus kikuchii.</title>
        <authorList>
            <person name="Zhou J."/>
            <person name="Wu P."/>
            <person name="Xiong Z."/>
            <person name="Liu N."/>
            <person name="Zhao N."/>
            <person name="Ji M."/>
            <person name="Qiu Y."/>
            <person name="Yang B."/>
        </authorList>
    </citation>
    <scope>NUCLEOTIDE SEQUENCE [LARGE SCALE GENOMIC DNA]</scope>
    <source>
        <strain evidence="1">Ann1</strain>
    </source>
</reference>
<gene>
    <name evidence="1" type="ORF">K1T71_002847</name>
</gene>
<accession>A0ACC1DEA6</accession>
<keyword evidence="2" id="KW-1185">Reference proteome</keyword>
<dbReference type="Proteomes" id="UP000824533">
    <property type="component" value="Linkage Group LG04"/>
</dbReference>
<name>A0ACC1DEA6_9NEOP</name>
<evidence type="ECO:0000313" key="1">
    <source>
        <dbReference type="EMBL" id="KAJ0182125.1"/>
    </source>
</evidence>
<proteinExistence type="predicted"/>
<comment type="caution">
    <text evidence="1">The sequence shown here is derived from an EMBL/GenBank/DDBJ whole genome shotgun (WGS) entry which is preliminary data.</text>
</comment>